<dbReference type="SUPFAM" id="SSF53474">
    <property type="entry name" value="alpha/beta-Hydrolases"/>
    <property type="match status" value="1"/>
</dbReference>
<dbReference type="InterPro" id="IPR013094">
    <property type="entry name" value="AB_hydrolase_3"/>
</dbReference>
<dbReference type="PANTHER" id="PTHR48081">
    <property type="entry name" value="AB HYDROLASE SUPERFAMILY PROTEIN C4A8.06C"/>
    <property type="match status" value="1"/>
</dbReference>
<organism evidence="4 5">
    <name type="scientific">Tunturiibacter lichenicola</name>
    <dbReference type="NCBI Taxonomy" id="2051959"/>
    <lineage>
        <taxon>Bacteria</taxon>
        <taxon>Pseudomonadati</taxon>
        <taxon>Acidobacteriota</taxon>
        <taxon>Terriglobia</taxon>
        <taxon>Terriglobales</taxon>
        <taxon>Acidobacteriaceae</taxon>
        <taxon>Tunturiibacter</taxon>
    </lineage>
</organism>
<dbReference type="InterPro" id="IPR029058">
    <property type="entry name" value="AB_hydrolase_fold"/>
</dbReference>
<comment type="caution">
    <text evidence="4">The sequence shown here is derived from an EMBL/GenBank/DDBJ whole genome shotgun (WGS) entry which is preliminary data.</text>
</comment>
<gene>
    <name evidence="4" type="ORF">HDF10_000296</name>
</gene>
<dbReference type="Proteomes" id="UP000569092">
    <property type="component" value="Unassembled WGS sequence"/>
</dbReference>
<dbReference type="GO" id="GO:0016787">
    <property type="term" value="F:hydrolase activity"/>
    <property type="evidence" value="ECO:0007669"/>
    <property type="project" value="UniProtKB-KW"/>
</dbReference>
<name>A0A7W8N3C3_9BACT</name>
<dbReference type="PANTHER" id="PTHR48081:SF8">
    <property type="entry name" value="ALPHA_BETA HYDROLASE FOLD-3 DOMAIN-CONTAINING PROTEIN-RELATED"/>
    <property type="match status" value="1"/>
</dbReference>
<reference evidence="4 5" key="1">
    <citation type="submission" date="2020-08" db="EMBL/GenBank/DDBJ databases">
        <title>Genomic Encyclopedia of Type Strains, Phase IV (KMG-V): Genome sequencing to study the core and pangenomes of soil and plant-associated prokaryotes.</title>
        <authorList>
            <person name="Whitman W."/>
        </authorList>
    </citation>
    <scope>NUCLEOTIDE SEQUENCE [LARGE SCALE GENOMIC DNA]</scope>
    <source>
        <strain evidence="4 5">M8US30</strain>
    </source>
</reference>
<feature type="domain" description="Alpha/beta hydrolase fold-3" evidence="3">
    <location>
        <begin position="95"/>
        <end position="302"/>
    </location>
</feature>
<evidence type="ECO:0000256" key="1">
    <source>
        <dbReference type="ARBA" id="ARBA00010515"/>
    </source>
</evidence>
<dbReference type="EC" id="3.1.1.-" evidence="4"/>
<comment type="similarity">
    <text evidence="1">Belongs to the 'GDXG' lipolytic enzyme family.</text>
</comment>
<evidence type="ECO:0000313" key="4">
    <source>
        <dbReference type="EMBL" id="MBB5342346.1"/>
    </source>
</evidence>
<dbReference type="InterPro" id="IPR050300">
    <property type="entry name" value="GDXG_lipolytic_enzyme"/>
</dbReference>
<dbReference type="FunFam" id="3.40.50.1820:FF:000089">
    <property type="entry name" value="Alpha/beta hydrolase"/>
    <property type="match status" value="1"/>
</dbReference>
<evidence type="ECO:0000256" key="2">
    <source>
        <dbReference type="ARBA" id="ARBA00022801"/>
    </source>
</evidence>
<dbReference type="EMBL" id="JACHDZ010000001">
    <property type="protein sequence ID" value="MBB5342346.1"/>
    <property type="molecule type" value="Genomic_DNA"/>
</dbReference>
<keyword evidence="2 4" id="KW-0378">Hydrolase</keyword>
<evidence type="ECO:0000313" key="5">
    <source>
        <dbReference type="Proteomes" id="UP000569092"/>
    </source>
</evidence>
<dbReference type="InterPro" id="IPR002168">
    <property type="entry name" value="Lipase_GDXG_HIS_AS"/>
</dbReference>
<accession>A0A7W8N3C3</accession>
<dbReference type="Pfam" id="PF07859">
    <property type="entry name" value="Abhydrolase_3"/>
    <property type="match status" value="1"/>
</dbReference>
<proteinExistence type="inferred from homology"/>
<dbReference type="PROSITE" id="PS01173">
    <property type="entry name" value="LIPASE_GDXG_HIS"/>
    <property type="match status" value="1"/>
</dbReference>
<dbReference type="AlphaFoldDB" id="A0A7W8N3C3"/>
<sequence>MPLDGKLRTILDAGKALGRPPVEQQTPEETRAERAEMMARFVPMPEYADVRVADRMISARRIAAGAIAAGTVAAAGREIGVRVFTPEGDGVLPVVVFFHGGGWVAGTLETHDPYCRALAKEAGVVVVSVDFRLAPEHKFPAGLEDCVAATEWVLAHAGELGGDGSRVMVGGDSAGGTLATVVALLLRDRGVGRLAGQILLYPAAAYYDPPTASYLENAEGYGLTRKGMIWFWDHYLKGKSEAADFRVAPLLAGSLAGLPRAFVVTAEYDVLRDEGQAYARRMEAEGVEVTHVFAQGMNHGFAASANEFPFLPQAKDMLRRVADWVKAGR</sequence>
<protein>
    <submittedName>
        <fullName evidence="4">Acetyl esterase</fullName>
        <ecNumber evidence="4">3.1.1.-</ecNumber>
    </submittedName>
</protein>
<dbReference type="Gene3D" id="3.40.50.1820">
    <property type="entry name" value="alpha/beta hydrolase"/>
    <property type="match status" value="1"/>
</dbReference>
<evidence type="ECO:0000259" key="3">
    <source>
        <dbReference type="Pfam" id="PF07859"/>
    </source>
</evidence>